<evidence type="ECO:0000256" key="3">
    <source>
        <dbReference type="PROSITE-ProRule" id="PRU00169"/>
    </source>
</evidence>
<dbReference type="PRINTS" id="PR00038">
    <property type="entry name" value="HTHLUXR"/>
</dbReference>
<proteinExistence type="predicted"/>
<feature type="domain" description="HTH luxR-type" evidence="4">
    <location>
        <begin position="145"/>
        <end position="210"/>
    </location>
</feature>
<dbReference type="GO" id="GO:0003677">
    <property type="term" value="F:DNA binding"/>
    <property type="evidence" value="ECO:0007669"/>
    <property type="project" value="UniProtKB-KW"/>
</dbReference>
<dbReference type="Pfam" id="PF00196">
    <property type="entry name" value="GerE"/>
    <property type="match status" value="1"/>
</dbReference>
<dbReference type="SUPFAM" id="SSF52172">
    <property type="entry name" value="CheY-like"/>
    <property type="match status" value="1"/>
</dbReference>
<dbReference type="PANTHER" id="PTHR43214">
    <property type="entry name" value="TWO-COMPONENT RESPONSE REGULATOR"/>
    <property type="match status" value="1"/>
</dbReference>
<dbReference type="InterPro" id="IPR011006">
    <property type="entry name" value="CheY-like_superfamily"/>
</dbReference>
<dbReference type="GO" id="GO:0006355">
    <property type="term" value="P:regulation of DNA-templated transcription"/>
    <property type="evidence" value="ECO:0007669"/>
    <property type="project" value="InterPro"/>
</dbReference>
<dbReference type="RefSeq" id="WP_068139948.1">
    <property type="nucleotide sequence ID" value="NZ_CP042914.1"/>
</dbReference>
<dbReference type="AlphaFoldDB" id="A0A5B9R2M8"/>
<dbReference type="KEGG" id="rul:UC8_25780"/>
<dbReference type="InterPro" id="IPR001789">
    <property type="entry name" value="Sig_transdc_resp-reg_receiver"/>
</dbReference>
<dbReference type="PANTHER" id="PTHR43214:SF43">
    <property type="entry name" value="TWO-COMPONENT RESPONSE REGULATOR"/>
    <property type="match status" value="1"/>
</dbReference>
<organism evidence="6 7">
    <name type="scientific">Roseimaritima ulvae</name>
    <dbReference type="NCBI Taxonomy" id="980254"/>
    <lineage>
        <taxon>Bacteria</taxon>
        <taxon>Pseudomonadati</taxon>
        <taxon>Planctomycetota</taxon>
        <taxon>Planctomycetia</taxon>
        <taxon>Pirellulales</taxon>
        <taxon>Pirellulaceae</taxon>
        <taxon>Roseimaritima</taxon>
    </lineage>
</organism>
<dbReference type="SUPFAM" id="SSF46894">
    <property type="entry name" value="C-terminal effector domain of the bipartite response regulators"/>
    <property type="match status" value="1"/>
</dbReference>
<dbReference type="InterPro" id="IPR000792">
    <property type="entry name" value="Tscrpt_reg_LuxR_C"/>
</dbReference>
<protein>
    <submittedName>
        <fullName evidence="6">Oxygen regulatory protein NreC</fullName>
    </submittedName>
</protein>
<dbReference type="InterPro" id="IPR058245">
    <property type="entry name" value="NreC/VraR/RcsB-like_REC"/>
</dbReference>
<dbReference type="GO" id="GO:0000160">
    <property type="term" value="P:phosphorelay signal transduction system"/>
    <property type="evidence" value="ECO:0007669"/>
    <property type="project" value="InterPro"/>
</dbReference>
<dbReference type="PROSITE" id="PS50043">
    <property type="entry name" value="HTH_LUXR_2"/>
    <property type="match status" value="1"/>
</dbReference>
<reference evidence="6 7" key="1">
    <citation type="submission" date="2019-08" db="EMBL/GenBank/DDBJ databases">
        <title>Deep-cultivation of Planctomycetes and their phenomic and genomic characterization uncovers novel biology.</title>
        <authorList>
            <person name="Wiegand S."/>
            <person name="Jogler M."/>
            <person name="Boedeker C."/>
            <person name="Pinto D."/>
            <person name="Vollmers J."/>
            <person name="Rivas-Marin E."/>
            <person name="Kohn T."/>
            <person name="Peeters S.H."/>
            <person name="Heuer A."/>
            <person name="Rast P."/>
            <person name="Oberbeckmann S."/>
            <person name="Bunk B."/>
            <person name="Jeske O."/>
            <person name="Meyerdierks A."/>
            <person name="Storesund J.E."/>
            <person name="Kallscheuer N."/>
            <person name="Luecker S."/>
            <person name="Lage O.M."/>
            <person name="Pohl T."/>
            <person name="Merkel B.J."/>
            <person name="Hornburger P."/>
            <person name="Mueller R.-W."/>
            <person name="Bruemmer F."/>
            <person name="Labrenz M."/>
            <person name="Spormann A.M."/>
            <person name="Op den Camp H."/>
            <person name="Overmann J."/>
            <person name="Amann R."/>
            <person name="Jetten M.S.M."/>
            <person name="Mascher T."/>
            <person name="Medema M.H."/>
            <person name="Devos D.P."/>
            <person name="Kaster A.-K."/>
            <person name="Ovreas L."/>
            <person name="Rohde M."/>
            <person name="Galperin M.Y."/>
            <person name="Jogler C."/>
        </authorList>
    </citation>
    <scope>NUCLEOTIDE SEQUENCE [LARGE SCALE GENOMIC DNA]</scope>
    <source>
        <strain evidence="6 7">UC8</strain>
    </source>
</reference>
<dbReference type="Pfam" id="PF00072">
    <property type="entry name" value="Response_reg"/>
    <property type="match status" value="1"/>
</dbReference>
<keyword evidence="2" id="KW-0238">DNA-binding</keyword>
<dbReference type="InterPro" id="IPR039420">
    <property type="entry name" value="WalR-like"/>
</dbReference>
<evidence type="ECO:0000313" key="6">
    <source>
        <dbReference type="EMBL" id="QEG40563.1"/>
    </source>
</evidence>
<dbReference type="CDD" id="cd17535">
    <property type="entry name" value="REC_NarL-like"/>
    <property type="match status" value="1"/>
</dbReference>
<evidence type="ECO:0000256" key="2">
    <source>
        <dbReference type="ARBA" id="ARBA00023125"/>
    </source>
</evidence>
<dbReference type="SMART" id="SM00448">
    <property type="entry name" value="REC"/>
    <property type="match status" value="1"/>
</dbReference>
<dbReference type="InterPro" id="IPR016032">
    <property type="entry name" value="Sig_transdc_resp-reg_C-effctor"/>
</dbReference>
<keyword evidence="7" id="KW-1185">Reference proteome</keyword>
<dbReference type="SMART" id="SM00421">
    <property type="entry name" value="HTH_LUXR"/>
    <property type="match status" value="1"/>
</dbReference>
<dbReference type="Gene3D" id="3.40.50.2300">
    <property type="match status" value="1"/>
</dbReference>
<accession>A0A5B9R2M8</accession>
<dbReference type="PROSITE" id="PS50110">
    <property type="entry name" value="RESPONSE_REGULATORY"/>
    <property type="match status" value="1"/>
</dbReference>
<evidence type="ECO:0000259" key="5">
    <source>
        <dbReference type="PROSITE" id="PS50110"/>
    </source>
</evidence>
<feature type="domain" description="Response regulatory" evidence="5">
    <location>
        <begin position="3"/>
        <end position="119"/>
    </location>
</feature>
<evidence type="ECO:0000259" key="4">
    <source>
        <dbReference type="PROSITE" id="PS50043"/>
    </source>
</evidence>
<keyword evidence="1 3" id="KW-0597">Phosphoprotein</keyword>
<dbReference type="PROSITE" id="PS00622">
    <property type="entry name" value="HTH_LUXR_1"/>
    <property type="match status" value="1"/>
</dbReference>
<sequence>MITIVIVDDHPATRDGLKARIAIEPDLYVCGEAEDMDTALQLLTEQRPHIAIVDVSLKTGNGIELVKLAHAQKCKTRMLVWSMYDEQVYAERALRAGAVGYVHKREASDHLITAIRTVRRGEIYLSPSMKNAMLHRVVQGKKTEAQQRADSLSDRELQTFELIGRGFNTAAIARQMQLSPKTIEAYRASLKEKLGVDDMPALIRHAVKWMIENS</sequence>
<dbReference type="CDD" id="cd06170">
    <property type="entry name" value="LuxR_C_like"/>
    <property type="match status" value="1"/>
</dbReference>
<name>A0A5B9R2M8_9BACT</name>
<evidence type="ECO:0000313" key="7">
    <source>
        <dbReference type="Proteomes" id="UP000325286"/>
    </source>
</evidence>
<dbReference type="OrthoDB" id="9796655at2"/>
<evidence type="ECO:0000256" key="1">
    <source>
        <dbReference type="ARBA" id="ARBA00022553"/>
    </source>
</evidence>
<dbReference type="Proteomes" id="UP000325286">
    <property type="component" value="Chromosome"/>
</dbReference>
<feature type="modified residue" description="4-aspartylphosphate" evidence="3">
    <location>
        <position position="54"/>
    </location>
</feature>
<gene>
    <name evidence="6" type="primary">nreC_2</name>
    <name evidence="6" type="ORF">UC8_25780</name>
</gene>
<dbReference type="EMBL" id="CP042914">
    <property type="protein sequence ID" value="QEG40563.1"/>
    <property type="molecule type" value="Genomic_DNA"/>
</dbReference>